<dbReference type="Gene3D" id="3.40.50.2300">
    <property type="match status" value="2"/>
</dbReference>
<feature type="modified residue" description="4-aspartylphosphate" evidence="4">
    <location>
        <position position="855"/>
    </location>
</feature>
<dbReference type="Gene3D" id="2.60.40.2380">
    <property type="match status" value="1"/>
</dbReference>
<feature type="transmembrane region" description="Helical" evidence="5">
    <location>
        <begin position="354"/>
        <end position="377"/>
    </location>
</feature>
<dbReference type="InterPro" id="IPR011623">
    <property type="entry name" value="7TMR_DISM_rcpt_extracell_dom1"/>
</dbReference>
<feature type="signal peptide" evidence="6">
    <location>
        <begin position="1"/>
        <end position="47"/>
    </location>
</feature>
<dbReference type="Pfam" id="PF02518">
    <property type="entry name" value="HATPase_c"/>
    <property type="match status" value="1"/>
</dbReference>
<dbReference type="EC" id="2.7.13.3" evidence="2"/>
<dbReference type="Gene3D" id="1.10.287.130">
    <property type="match status" value="1"/>
</dbReference>
<organism evidence="9 10">
    <name type="scientific">Alloalcanivorax gelatiniphagus</name>
    <dbReference type="NCBI Taxonomy" id="1194167"/>
    <lineage>
        <taxon>Bacteria</taxon>
        <taxon>Pseudomonadati</taxon>
        <taxon>Pseudomonadota</taxon>
        <taxon>Gammaproteobacteria</taxon>
        <taxon>Oceanospirillales</taxon>
        <taxon>Alcanivoracaceae</taxon>
        <taxon>Alloalcanivorax</taxon>
    </lineage>
</organism>
<dbReference type="InterPro" id="IPR005467">
    <property type="entry name" value="His_kinase_dom"/>
</dbReference>
<dbReference type="SUPFAM" id="SSF55874">
    <property type="entry name" value="ATPase domain of HSP90 chaperone/DNA topoisomerase II/histidine kinase"/>
    <property type="match status" value="1"/>
</dbReference>
<feature type="transmembrane region" description="Helical" evidence="5">
    <location>
        <begin position="323"/>
        <end position="342"/>
    </location>
</feature>
<evidence type="ECO:0000259" key="8">
    <source>
        <dbReference type="PROSITE" id="PS50110"/>
    </source>
</evidence>
<evidence type="ECO:0000256" key="3">
    <source>
        <dbReference type="ARBA" id="ARBA00022553"/>
    </source>
</evidence>
<evidence type="ECO:0000259" key="7">
    <source>
        <dbReference type="PROSITE" id="PS50109"/>
    </source>
</evidence>
<keyword evidence="3 4" id="KW-0597">Phosphoprotein</keyword>
<evidence type="ECO:0000256" key="2">
    <source>
        <dbReference type="ARBA" id="ARBA00012438"/>
    </source>
</evidence>
<dbReference type="InterPro" id="IPR011006">
    <property type="entry name" value="CheY-like_superfamily"/>
</dbReference>
<feature type="transmembrane region" description="Helical" evidence="5">
    <location>
        <begin position="205"/>
        <end position="227"/>
    </location>
</feature>
<feature type="domain" description="Response regulatory" evidence="8">
    <location>
        <begin position="806"/>
        <end position="925"/>
    </location>
</feature>
<name>A0ABY2XLB0_9GAMM</name>
<keyword evidence="5" id="KW-0472">Membrane</keyword>
<dbReference type="InterPro" id="IPR011622">
    <property type="entry name" value="7TMR_DISM_rcpt_extracell_dom2"/>
</dbReference>
<keyword evidence="5" id="KW-1133">Transmembrane helix</keyword>
<keyword evidence="6" id="KW-0732">Signal</keyword>
<dbReference type="SMART" id="SM00388">
    <property type="entry name" value="HisKA"/>
    <property type="match status" value="1"/>
</dbReference>
<evidence type="ECO:0000313" key="9">
    <source>
        <dbReference type="EMBL" id="TMW12048.1"/>
    </source>
</evidence>
<dbReference type="SUPFAM" id="SSF47384">
    <property type="entry name" value="Homodimeric domain of signal transducing histidine kinase"/>
    <property type="match status" value="1"/>
</dbReference>
<protein>
    <recommendedName>
        <fullName evidence="2">histidine kinase</fullName>
        <ecNumber evidence="2">2.7.13.3</ecNumber>
    </recommendedName>
</protein>
<proteinExistence type="predicted"/>
<feature type="domain" description="Response regulatory" evidence="8">
    <location>
        <begin position="665"/>
        <end position="787"/>
    </location>
</feature>
<feature type="chain" id="PRO_5046681836" description="histidine kinase" evidence="6">
    <location>
        <begin position="48"/>
        <end position="935"/>
    </location>
</feature>
<dbReference type="InterPro" id="IPR036890">
    <property type="entry name" value="HATPase_C_sf"/>
</dbReference>
<dbReference type="Proteomes" id="UP000739180">
    <property type="component" value="Unassembled WGS sequence"/>
</dbReference>
<dbReference type="InterPro" id="IPR003661">
    <property type="entry name" value="HisK_dim/P_dom"/>
</dbReference>
<evidence type="ECO:0000256" key="4">
    <source>
        <dbReference type="PROSITE-ProRule" id="PRU00169"/>
    </source>
</evidence>
<evidence type="ECO:0000313" key="10">
    <source>
        <dbReference type="Proteomes" id="UP000739180"/>
    </source>
</evidence>
<dbReference type="Pfam" id="PF00072">
    <property type="entry name" value="Response_reg"/>
    <property type="match status" value="2"/>
</dbReference>
<gene>
    <name evidence="9" type="ORF">FGS76_12295</name>
</gene>
<feature type="domain" description="Histidine kinase" evidence="7">
    <location>
        <begin position="436"/>
        <end position="648"/>
    </location>
</feature>
<dbReference type="CDD" id="cd17546">
    <property type="entry name" value="REC_hyHK_CKI1_RcsC-like"/>
    <property type="match status" value="2"/>
</dbReference>
<dbReference type="Gene3D" id="3.30.565.10">
    <property type="entry name" value="Histidine kinase-like ATPase, C-terminal domain"/>
    <property type="match status" value="1"/>
</dbReference>
<keyword evidence="10" id="KW-1185">Reference proteome</keyword>
<dbReference type="InterPro" id="IPR001789">
    <property type="entry name" value="Sig_transdc_resp-reg_receiver"/>
</dbReference>
<keyword evidence="5" id="KW-0812">Transmembrane</keyword>
<dbReference type="Pfam" id="PF07695">
    <property type="entry name" value="7TMR-DISM_7TM"/>
    <property type="match status" value="1"/>
</dbReference>
<dbReference type="EMBL" id="VCQT01000037">
    <property type="protein sequence ID" value="TMW12048.1"/>
    <property type="molecule type" value="Genomic_DNA"/>
</dbReference>
<reference evidence="9 10" key="1">
    <citation type="submission" date="2019-05" db="EMBL/GenBank/DDBJ databases">
        <title>Genome of Alcanivorax gelatiniphagus, an oil degrading marine bacteria.</title>
        <authorList>
            <person name="Kwon K.K."/>
        </authorList>
    </citation>
    <scope>NUCLEOTIDE SEQUENCE [LARGE SCALE GENOMIC DNA]</scope>
    <source>
        <strain evidence="9 10">MEBiC 08158</strain>
    </source>
</reference>
<dbReference type="SUPFAM" id="SSF52172">
    <property type="entry name" value="CheY-like"/>
    <property type="match status" value="2"/>
</dbReference>
<evidence type="ECO:0000256" key="1">
    <source>
        <dbReference type="ARBA" id="ARBA00000085"/>
    </source>
</evidence>
<comment type="caution">
    <text evidence="9">The sequence shown here is derived from an EMBL/GenBank/DDBJ whole genome shotgun (WGS) entry which is preliminary data.</text>
</comment>
<dbReference type="Pfam" id="PF00512">
    <property type="entry name" value="HisKA"/>
    <property type="match status" value="1"/>
</dbReference>
<dbReference type="InterPro" id="IPR003594">
    <property type="entry name" value="HATPase_dom"/>
</dbReference>
<feature type="transmembrane region" description="Helical" evidence="5">
    <location>
        <begin position="299"/>
        <end position="317"/>
    </location>
</feature>
<dbReference type="PANTHER" id="PTHR45339">
    <property type="entry name" value="HYBRID SIGNAL TRANSDUCTION HISTIDINE KINASE J"/>
    <property type="match status" value="1"/>
</dbReference>
<dbReference type="PROSITE" id="PS50109">
    <property type="entry name" value="HIS_KIN"/>
    <property type="match status" value="1"/>
</dbReference>
<evidence type="ECO:0000256" key="6">
    <source>
        <dbReference type="SAM" id="SignalP"/>
    </source>
</evidence>
<sequence>MTTGTRRTKNTPRRPRLANLSGPVAPACWWVLCLVLASLAAPGPARADTPPPYVIAGPLEPARITIYSEYLADPDGSLTVDALASGAHDRDFRPGARFVERLGLSDHPWWIRVAVRNELPAPQPVTLVLGPRDYHDSTLFVPDDDGYRPANAGERFLHRTPMYLIDLPPNRTRVFYWRVNPRGSMLYSVTLSDLADAVDDDPRQILYWMLLGVMLILALYNVLVALLRGGPSHGYHAGFLVAMVALLLFASGQLAHSPFWGPWLPQLKIAAVMLVVLCACGVGRTFVDSRRYAPWLHQLLLAASVLAGTGIVVAPWLPAVTGLSLAFGLALAAAALLVLLAYQAWHREAPQSGLYFCTTLLIASPLVLACLTVLGITDGGYDLVLSVMVAVNLAALIQAVGLRIQQRRRGRLVSEARRDQAVAEAVERTRRETLARMGHDVRTPLSGILGMAEILEDTPLSPNQRECVGSIRNAGENLLKIINNVLEYSQLADQKLELDREALNIHELLVEAVELFRERAEEKQVELITHVHTNVPPLVEGDPGRLRQVLTNLVGALIRHAQPGEMVIDISLEPTGRAGLVRFELSGSALRAGGLRQLREQDSRRDSAGLNLVIAEQLITTMGGRHGHRDDHGGEPGYWFVLPLPSLDRDLPKADTDDDILQGRSMLVVDDSSTVTRVIRHQALSWGMRVTASHDAREALASLRTQANINEPYDVVLVDQLMPGMSGLQLAARIHEDPVIAQPPVLIMLSGASGAPNDTEARNAGLSRILPKPVSAPRLKQALAEELGLKAPVRRNPQAMPDPRLRLLVVEDHKLSQKVIRGMLHKLGLTPDLAANGLEAVEMASATRYDLILMDCEMPVMDGFEATRRIRELERRARRAPVPIVALTAHILREHRERSLASGMNAHIPKPVEIGVLRDALVKFTRRPGEPSDPD</sequence>
<dbReference type="PANTHER" id="PTHR45339:SF5">
    <property type="entry name" value="HISTIDINE KINASE"/>
    <property type="match status" value="1"/>
</dbReference>
<comment type="catalytic activity">
    <reaction evidence="1">
        <text>ATP + protein L-histidine = ADP + protein N-phospho-L-histidine.</text>
        <dbReference type="EC" id="2.7.13.3"/>
    </reaction>
</comment>
<dbReference type="PROSITE" id="PS50110">
    <property type="entry name" value="RESPONSE_REGULATORY"/>
    <property type="match status" value="2"/>
</dbReference>
<accession>A0ABY2XLB0</accession>
<dbReference type="InterPro" id="IPR036097">
    <property type="entry name" value="HisK_dim/P_sf"/>
</dbReference>
<evidence type="ECO:0000256" key="5">
    <source>
        <dbReference type="SAM" id="Phobius"/>
    </source>
</evidence>
<feature type="transmembrane region" description="Helical" evidence="5">
    <location>
        <begin position="383"/>
        <end position="402"/>
    </location>
</feature>
<feature type="modified residue" description="4-aspartylphosphate" evidence="4">
    <location>
        <position position="719"/>
    </location>
</feature>
<feature type="transmembrane region" description="Helical" evidence="5">
    <location>
        <begin position="234"/>
        <end position="255"/>
    </location>
</feature>
<dbReference type="SMART" id="SM00448">
    <property type="entry name" value="REC"/>
    <property type="match status" value="2"/>
</dbReference>
<dbReference type="CDD" id="cd00082">
    <property type="entry name" value="HisKA"/>
    <property type="match status" value="1"/>
</dbReference>
<feature type="transmembrane region" description="Helical" evidence="5">
    <location>
        <begin position="267"/>
        <end position="287"/>
    </location>
</feature>
<dbReference type="Pfam" id="PF07696">
    <property type="entry name" value="7TMR-DISMED2"/>
    <property type="match status" value="1"/>
</dbReference>